<reference evidence="2" key="1">
    <citation type="submission" date="2019-06" db="EMBL/GenBank/DDBJ databases">
        <authorList>
            <person name="Zheng W."/>
        </authorList>
    </citation>
    <scope>NUCLEOTIDE SEQUENCE</scope>
    <source>
        <strain evidence="2">QDHG01</strain>
    </source>
</reference>
<sequence>MNNQLVGEEKDNKKVRVNEYLSSSDESNKDMHDNDEGSVQESLNTFVFDQSEDDDQTMADVEKIQHFRSQVGSAQKRQDQSRSCSRTPQKRNQSFKRKKDSSDQAPKDWSQPIRIITTPQMQGKFG</sequence>
<evidence type="ECO:0000313" key="3">
    <source>
        <dbReference type="Proteomes" id="UP000785679"/>
    </source>
</evidence>
<protein>
    <submittedName>
        <fullName evidence="2">Uncharacterized protein</fullName>
    </submittedName>
</protein>
<gene>
    <name evidence="2" type="ORF">FGO68_gene4279</name>
</gene>
<organism evidence="2 3">
    <name type="scientific">Halteria grandinella</name>
    <dbReference type="NCBI Taxonomy" id="5974"/>
    <lineage>
        <taxon>Eukaryota</taxon>
        <taxon>Sar</taxon>
        <taxon>Alveolata</taxon>
        <taxon>Ciliophora</taxon>
        <taxon>Intramacronucleata</taxon>
        <taxon>Spirotrichea</taxon>
        <taxon>Stichotrichia</taxon>
        <taxon>Sporadotrichida</taxon>
        <taxon>Halteriidae</taxon>
        <taxon>Halteria</taxon>
    </lineage>
</organism>
<evidence type="ECO:0000313" key="2">
    <source>
        <dbReference type="EMBL" id="TNV85079.1"/>
    </source>
</evidence>
<feature type="compositionally biased region" description="Polar residues" evidence="1">
    <location>
        <begin position="37"/>
        <end position="48"/>
    </location>
</feature>
<feature type="compositionally biased region" description="Polar residues" evidence="1">
    <location>
        <begin position="117"/>
        <end position="126"/>
    </location>
</feature>
<feature type="compositionally biased region" description="Polar residues" evidence="1">
    <location>
        <begin position="67"/>
        <end position="92"/>
    </location>
</feature>
<feature type="compositionally biased region" description="Basic and acidic residues" evidence="1">
    <location>
        <begin position="7"/>
        <end position="17"/>
    </location>
</feature>
<dbReference type="Proteomes" id="UP000785679">
    <property type="component" value="Unassembled WGS sequence"/>
</dbReference>
<accession>A0A8J8P2X5</accession>
<name>A0A8J8P2X5_HALGN</name>
<dbReference type="EMBL" id="RRYP01002174">
    <property type="protein sequence ID" value="TNV85079.1"/>
    <property type="molecule type" value="Genomic_DNA"/>
</dbReference>
<feature type="compositionally biased region" description="Basic and acidic residues" evidence="1">
    <location>
        <begin position="26"/>
        <end position="35"/>
    </location>
</feature>
<proteinExistence type="predicted"/>
<comment type="caution">
    <text evidence="2">The sequence shown here is derived from an EMBL/GenBank/DDBJ whole genome shotgun (WGS) entry which is preliminary data.</text>
</comment>
<dbReference type="AlphaFoldDB" id="A0A8J8P2X5"/>
<evidence type="ECO:0000256" key="1">
    <source>
        <dbReference type="SAM" id="MobiDB-lite"/>
    </source>
</evidence>
<feature type="region of interest" description="Disordered" evidence="1">
    <location>
        <begin position="1"/>
        <end position="126"/>
    </location>
</feature>
<keyword evidence="3" id="KW-1185">Reference proteome</keyword>